<evidence type="ECO:0000313" key="1">
    <source>
        <dbReference type="EMBL" id="MFB2839265.1"/>
    </source>
</evidence>
<keyword evidence="2" id="KW-1185">Reference proteome</keyword>
<dbReference type="Proteomes" id="UP001576780">
    <property type="component" value="Unassembled WGS sequence"/>
</dbReference>
<proteinExistence type="predicted"/>
<reference evidence="1 2" key="1">
    <citation type="submission" date="2024-09" db="EMBL/GenBank/DDBJ databases">
        <title>Floridaenema gen nov. (Aerosakkonemataceae, Aerosakkonematales ord. nov., Cyanobacteria) from benthic tropical and subtropical fresh waters, with the description of four new species.</title>
        <authorList>
            <person name="Moretto J.A."/>
            <person name="Berthold D.E."/>
            <person name="Lefler F.W."/>
            <person name="Huang I.-S."/>
            <person name="Laughinghouse H. IV."/>
        </authorList>
    </citation>
    <scope>NUCLEOTIDE SEQUENCE [LARGE SCALE GENOMIC DNA]</scope>
    <source>
        <strain evidence="1 2">BLCC-F167</strain>
    </source>
</reference>
<sequence length="61" mass="7225">MTNQPRIPNPETRARLLSSLRQTRLELEEFGLQLEEVIAGLEKQIREQKLQRIEKAKQKLK</sequence>
<gene>
    <name evidence="1" type="ORF">ACE1CA_32645</name>
</gene>
<name>A0ABV4WW20_9CYAN</name>
<dbReference type="RefSeq" id="WP_413281543.1">
    <property type="nucleotide sequence ID" value="NZ_JBHFNT010000301.1"/>
</dbReference>
<evidence type="ECO:0000313" key="2">
    <source>
        <dbReference type="Proteomes" id="UP001576780"/>
    </source>
</evidence>
<protein>
    <submittedName>
        <fullName evidence="1">Uncharacterized protein</fullName>
    </submittedName>
</protein>
<dbReference type="EMBL" id="JBHFNT010000301">
    <property type="protein sequence ID" value="MFB2839265.1"/>
    <property type="molecule type" value="Genomic_DNA"/>
</dbReference>
<accession>A0ABV4WW20</accession>
<comment type="caution">
    <text evidence="1">The sequence shown here is derived from an EMBL/GenBank/DDBJ whole genome shotgun (WGS) entry which is preliminary data.</text>
</comment>
<organism evidence="1 2">
    <name type="scientific">Floridaenema evergladense BLCC-F167</name>
    <dbReference type="NCBI Taxonomy" id="3153639"/>
    <lineage>
        <taxon>Bacteria</taxon>
        <taxon>Bacillati</taxon>
        <taxon>Cyanobacteriota</taxon>
        <taxon>Cyanophyceae</taxon>
        <taxon>Oscillatoriophycideae</taxon>
        <taxon>Aerosakkonematales</taxon>
        <taxon>Aerosakkonemataceae</taxon>
        <taxon>Floridanema</taxon>
        <taxon>Floridanema evergladense</taxon>
    </lineage>
</organism>